<dbReference type="AlphaFoldDB" id="A0A7X1KBT2"/>
<evidence type="ECO:0000313" key="2">
    <source>
        <dbReference type="Proteomes" id="UP000520156"/>
    </source>
</evidence>
<accession>A0A7X1KBT2</accession>
<proteinExistence type="predicted"/>
<comment type="caution">
    <text evidence="1">The sequence shown here is derived from an EMBL/GenBank/DDBJ whole genome shotgun (WGS) entry which is preliminary data.</text>
</comment>
<dbReference type="EMBL" id="JACLAU010000006">
    <property type="protein sequence ID" value="MBC2651397.1"/>
    <property type="molecule type" value="Genomic_DNA"/>
</dbReference>
<evidence type="ECO:0000313" key="1">
    <source>
        <dbReference type="EMBL" id="MBC2651397.1"/>
    </source>
</evidence>
<name>A0A7X1KBT2_9SPHN</name>
<reference evidence="1 2" key="1">
    <citation type="submission" date="2020-08" db="EMBL/GenBank/DDBJ databases">
        <title>The genome sequence of Novosphingobium flavum 4Y4.</title>
        <authorList>
            <person name="Liu Y."/>
        </authorList>
    </citation>
    <scope>NUCLEOTIDE SEQUENCE [LARGE SCALE GENOMIC DNA]</scope>
    <source>
        <strain evidence="1 2">4Y4</strain>
    </source>
</reference>
<protein>
    <submittedName>
        <fullName evidence="1">Uncharacterized protein</fullName>
    </submittedName>
</protein>
<gene>
    <name evidence="1" type="ORF">H7F49_06755</name>
</gene>
<dbReference type="Proteomes" id="UP000520156">
    <property type="component" value="Unassembled WGS sequence"/>
</dbReference>
<organism evidence="1 2">
    <name type="scientific">Novosphingobium aerophilum</name>
    <dbReference type="NCBI Taxonomy" id="2839843"/>
    <lineage>
        <taxon>Bacteria</taxon>
        <taxon>Pseudomonadati</taxon>
        <taxon>Pseudomonadota</taxon>
        <taxon>Alphaproteobacteria</taxon>
        <taxon>Sphingomonadales</taxon>
        <taxon>Sphingomonadaceae</taxon>
        <taxon>Novosphingobium</taxon>
    </lineage>
</organism>
<dbReference type="RefSeq" id="WP_185682808.1">
    <property type="nucleotide sequence ID" value="NZ_JACLAU010000006.1"/>
</dbReference>
<keyword evidence="2" id="KW-1185">Reference proteome</keyword>
<sequence length="115" mass="12082">MTLAAALTGCGPARLDGPLTQTQLDDIQSACGISGAKLVSAEAHAKVQIRIELPEGAGDGDIVAMLLKGKCLEDRLTALGVDHHVGLNLNASRDSLEMQDEFARDMKSGIDQAIR</sequence>